<dbReference type="EMBL" id="JWJG01000028">
    <property type="protein sequence ID" value="KIF81295.1"/>
    <property type="molecule type" value="Genomic_DNA"/>
</dbReference>
<dbReference type="SUPFAM" id="SSF52172">
    <property type="entry name" value="CheY-like"/>
    <property type="match status" value="1"/>
</dbReference>
<dbReference type="Gene3D" id="3.40.50.2300">
    <property type="match status" value="1"/>
</dbReference>
<dbReference type="GO" id="GO:0003723">
    <property type="term" value="F:RNA binding"/>
    <property type="evidence" value="ECO:0007669"/>
    <property type="project" value="InterPro"/>
</dbReference>
<dbReference type="SMART" id="SM01012">
    <property type="entry name" value="ANTAR"/>
    <property type="match status" value="1"/>
</dbReference>
<reference evidence="2 3" key="1">
    <citation type="submission" date="2014-12" db="EMBL/GenBank/DDBJ databases">
        <title>Denitrispirillum autotrophicum gen. nov., sp. nov., Denitrifying, Facultatively Autotrophic Bacteria Isolated from Rice Paddy Soil.</title>
        <authorList>
            <person name="Ishii S."/>
            <person name="Ashida N."/>
            <person name="Ohno H."/>
            <person name="Otsuka S."/>
            <person name="Yokota A."/>
            <person name="Senoo K."/>
        </authorList>
    </citation>
    <scope>NUCLEOTIDE SEQUENCE [LARGE SCALE GENOMIC DNA]</scope>
    <source>
        <strain evidence="2 3">TSA66</strain>
    </source>
</reference>
<dbReference type="RefSeq" id="WP_040040121.1">
    <property type="nucleotide sequence ID" value="NZ_JWJG01000028.1"/>
</dbReference>
<dbReference type="Gene3D" id="1.10.10.10">
    <property type="entry name" value="Winged helix-like DNA-binding domain superfamily/Winged helix DNA-binding domain"/>
    <property type="match status" value="1"/>
</dbReference>
<organism evidence="2 3">
    <name type="scientific">Noviherbaspirillum autotrophicum</name>
    <dbReference type="NCBI Taxonomy" id="709839"/>
    <lineage>
        <taxon>Bacteria</taxon>
        <taxon>Pseudomonadati</taxon>
        <taxon>Pseudomonadota</taxon>
        <taxon>Betaproteobacteria</taxon>
        <taxon>Burkholderiales</taxon>
        <taxon>Oxalobacteraceae</taxon>
        <taxon>Noviherbaspirillum</taxon>
    </lineage>
</organism>
<keyword evidence="3" id="KW-1185">Reference proteome</keyword>
<protein>
    <submittedName>
        <fullName evidence="2">Response regulator</fullName>
    </submittedName>
</protein>
<evidence type="ECO:0000313" key="2">
    <source>
        <dbReference type="EMBL" id="KIF81295.1"/>
    </source>
</evidence>
<dbReference type="AlphaFoldDB" id="A0A0C2BJA3"/>
<dbReference type="InterPro" id="IPR011006">
    <property type="entry name" value="CheY-like_superfamily"/>
</dbReference>
<evidence type="ECO:0000259" key="1">
    <source>
        <dbReference type="PROSITE" id="PS50921"/>
    </source>
</evidence>
<dbReference type="STRING" id="709839.TSA66_11415"/>
<evidence type="ECO:0000313" key="3">
    <source>
        <dbReference type="Proteomes" id="UP000031572"/>
    </source>
</evidence>
<dbReference type="Pfam" id="PF03861">
    <property type="entry name" value="ANTAR"/>
    <property type="match status" value="1"/>
</dbReference>
<dbReference type="PIRSF" id="PIRSF036382">
    <property type="entry name" value="RR_antiterm"/>
    <property type="match status" value="1"/>
</dbReference>
<dbReference type="InterPro" id="IPR005561">
    <property type="entry name" value="ANTAR"/>
</dbReference>
<dbReference type="InterPro" id="IPR008327">
    <property type="entry name" value="Sig_transdc_resp-reg_antiterm"/>
</dbReference>
<gene>
    <name evidence="2" type="ORF">TSA66_11415</name>
</gene>
<proteinExistence type="predicted"/>
<dbReference type="OrthoDB" id="9782798at2"/>
<sequence>MTDSRHLKIVVVNSLVAPQGASPAAQVQAERARALRIGLLEGGYNILAALPPDADLEEQIAQLQPDVIIVDEQSDAALKKVVAATANERRPIVCFTEDNDKVKMQAAIEAGVSAYVVAGLSAERVKAVLDVALARFEVDQKLRLELSETRLRLAERKVIERAKGLLMERHRCTEDEAYRKLRRLAMDKNLKLSDVAQRMIDVADLLI</sequence>
<feature type="domain" description="ANTAR" evidence="1">
    <location>
        <begin position="139"/>
        <end position="200"/>
    </location>
</feature>
<dbReference type="PROSITE" id="PS50921">
    <property type="entry name" value="ANTAR"/>
    <property type="match status" value="1"/>
</dbReference>
<dbReference type="InterPro" id="IPR036388">
    <property type="entry name" value="WH-like_DNA-bd_sf"/>
</dbReference>
<comment type="caution">
    <text evidence="2">The sequence shown here is derived from an EMBL/GenBank/DDBJ whole genome shotgun (WGS) entry which is preliminary data.</text>
</comment>
<dbReference type="Proteomes" id="UP000031572">
    <property type="component" value="Unassembled WGS sequence"/>
</dbReference>
<accession>A0A0C2BJA3</accession>
<name>A0A0C2BJA3_9BURK</name>